<dbReference type="InterPro" id="IPR011174">
    <property type="entry name" value="ERM"/>
</dbReference>
<dbReference type="Pfam" id="PF00769">
    <property type="entry name" value="ERM_C"/>
    <property type="match status" value="1"/>
</dbReference>
<dbReference type="EMBL" id="JAACNH010000002">
    <property type="protein sequence ID" value="KAG8451796.1"/>
    <property type="molecule type" value="Genomic_DNA"/>
</dbReference>
<dbReference type="InterPro" id="IPR018980">
    <property type="entry name" value="FERM_PH-like_C"/>
</dbReference>
<dbReference type="Gene3D" id="3.10.20.90">
    <property type="entry name" value="Phosphatidylinositol 3-kinase Catalytic Subunit, Chain A, domain 1"/>
    <property type="match status" value="1"/>
</dbReference>
<comment type="subcellular location">
    <subcellularLocation>
        <location evidence="1">Cell membrane</location>
        <topology evidence="1">Peripheral membrane protein</topology>
    </subcellularLocation>
</comment>
<evidence type="ECO:0000256" key="2">
    <source>
        <dbReference type="ARBA" id="ARBA00022475"/>
    </source>
</evidence>
<dbReference type="InterPro" id="IPR018979">
    <property type="entry name" value="FERM_N"/>
</dbReference>
<reference evidence="6" key="1">
    <citation type="thesis" date="2020" institute="ProQuest LLC" country="789 East Eisenhower Parkway, Ann Arbor, MI, USA">
        <title>Comparative Genomics and Chromosome Evolution.</title>
        <authorList>
            <person name="Mudd A.B."/>
        </authorList>
    </citation>
    <scope>NUCLEOTIDE SEQUENCE</scope>
    <source>
        <strain evidence="6">Female2</strain>
        <tissue evidence="6">Blood</tissue>
    </source>
</reference>
<dbReference type="Gene3D" id="1.20.5.450">
    <property type="match status" value="1"/>
</dbReference>
<dbReference type="InterPro" id="IPR008954">
    <property type="entry name" value="Moesin_tail_sf"/>
</dbReference>
<dbReference type="InterPro" id="IPR011993">
    <property type="entry name" value="PH-like_dom_sf"/>
</dbReference>
<feature type="domain" description="FERM" evidence="5">
    <location>
        <begin position="1"/>
        <end position="276"/>
    </location>
</feature>
<dbReference type="SUPFAM" id="SSF54236">
    <property type="entry name" value="Ubiquitin-like"/>
    <property type="match status" value="1"/>
</dbReference>
<dbReference type="InterPro" id="IPR011259">
    <property type="entry name" value="ERM_C_dom"/>
</dbReference>
<dbReference type="Gene3D" id="1.20.80.10">
    <property type="match status" value="1"/>
</dbReference>
<dbReference type="PROSITE" id="PS00660">
    <property type="entry name" value="FERM_1"/>
    <property type="match status" value="1"/>
</dbReference>
<dbReference type="PROSITE" id="PS00661">
    <property type="entry name" value="FERM_2"/>
    <property type="match status" value="1"/>
</dbReference>
<dbReference type="GO" id="GO:0005886">
    <property type="term" value="C:plasma membrane"/>
    <property type="evidence" value="ECO:0007669"/>
    <property type="project" value="UniProtKB-SubCell"/>
</dbReference>
<dbReference type="Pfam" id="PF09379">
    <property type="entry name" value="FERM_N"/>
    <property type="match status" value="1"/>
</dbReference>
<dbReference type="InterPro" id="IPR000299">
    <property type="entry name" value="FERM_domain"/>
</dbReference>
<dbReference type="InterPro" id="IPR029071">
    <property type="entry name" value="Ubiquitin-like_domsf"/>
</dbReference>
<gene>
    <name evidence="6" type="ORF">GDO86_003842</name>
</gene>
<dbReference type="PANTHER" id="PTHR23281">
    <property type="entry name" value="MERLIN/MOESIN/EZRIN/RADIXIN"/>
    <property type="match status" value="1"/>
</dbReference>
<sequence>MSIRALTKKQPKTFRVKVVTLDDEMELNSEMNWKGSHLFNLVCETLGLKETSFFGLQFTANGMETWLKQDKKILQQDVPKEEPLKFRFLAKFYPENVAEELVQEITQHLFFLQYGDYNSSIHQPGFLSKDELLPKRVLHQYQMTSEMWQEKITAWYAEHRGIDRDEAEMNYLKIAQDLDMYGMNYFPISQANNDSDILLGVNAKGIHIFSNNDKIIPSKSFKWGDIRNISSNDKKLKITPIDRRADVSKFIYPEHKVNKLILDLCIGNHNLFMTKRKVDSKDIQRMKAQAKIERDRKKMEHQKLIREMQLREDAERSKEDMERRLFQLEDEARQANEALIHSNETAELMAEKAQIAQEEAKLLAQNAVEARQELQRLEMAVLKSKEEMRLMEQKMREADLITIKLIKESDRRAKEAEQIEQDLNTAKEAERTAKKKLLDLSAVYHTLAPKCYSLDIKDTFADNRSLRLDASDTDIKRLSLEIEKERLDYLEKSKQLESQLNELKTELRALKWEDRQLSLHSLSNGNLRAKDILHGSGMLWMETYGKEYRSPPFKSPTLYTASTVSNIPDRISFETQTRPLHSQSSLSLSRKSKMNTRQVEKNEFDVIYI</sequence>
<dbReference type="Pfam" id="PF00373">
    <property type="entry name" value="FERM_M"/>
    <property type="match status" value="1"/>
</dbReference>
<dbReference type="SUPFAM" id="SSF47031">
    <property type="entry name" value="Second domain of FERM"/>
    <property type="match status" value="1"/>
</dbReference>
<feature type="coiled-coil region" evidence="4">
    <location>
        <begin position="486"/>
        <end position="513"/>
    </location>
</feature>
<dbReference type="InterPro" id="IPR019749">
    <property type="entry name" value="Band_41_domain"/>
</dbReference>
<dbReference type="InterPro" id="IPR046810">
    <property type="entry name" value="ERM_helical"/>
</dbReference>
<evidence type="ECO:0000256" key="4">
    <source>
        <dbReference type="SAM" id="Coils"/>
    </source>
</evidence>
<dbReference type="InterPro" id="IPR019748">
    <property type="entry name" value="FERM_central"/>
</dbReference>
<keyword evidence="4" id="KW-0175">Coiled coil</keyword>
<dbReference type="OrthoDB" id="6018897at2759"/>
<dbReference type="Gene3D" id="6.10.360.10">
    <property type="match status" value="1"/>
</dbReference>
<dbReference type="PRINTS" id="PR00935">
    <property type="entry name" value="BAND41"/>
</dbReference>
<dbReference type="InterPro" id="IPR019747">
    <property type="entry name" value="FERM_CS"/>
</dbReference>
<proteinExistence type="predicted"/>
<dbReference type="AlphaFoldDB" id="A0A8T2KBC6"/>
<dbReference type="SMART" id="SM00295">
    <property type="entry name" value="B41"/>
    <property type="match status" value="1"/>
</dbReference>
<feature type="coiled-coil region" evidence="4">
    <location>
        <begin position="287"/>
        <end position="436"/>
    </location>
</feature>
<evidence type="ECO:0000313" key="6">
    <source>
        <dbReference type="EMBL" id="KAG8451796.1"/>
    </source>
</evidence>
<dbReference type="SUPFAM" id="SSF48678">
    <property type="entry name" value="Moesin tail domain"/>
    <property type="match status" value="1"/>
</dbReference>
<dbReference type="GO" id="GO:0003779">
    <property type="term" value="F:actin binding"/>
    <property type="evidence" value="ECO:0007669"/>
    <property type="project" value="InterPro"/>
</dbReference>
<dbReference type="SMART" id="SM01196">
    <property type="entry name" value="FERM_C"/>
    <property type="match status" value="1"/>
</dbReference>
<dbReference type="Pfam" id="PF20492">
    <property type="entry name" value="ERM_helical"/>
    <property type="match status" value="1"/>
</dbReference>
<dbReference type="InterPro" id="IPR000798">
    <property type="entry name" value="Ez/rad/moesin-like"/>
</dbReference>
<organism evidence="6 7">
    <name type="scientific">Hymenochirus boettgeri</name>
    <name type="common">Congo dwarf clawed frog</name>
    <dbReference type="NCBI Taxonomy" id="247094"/>
    <lineage>
        <taxon>Eukaryota</taxon>
        <taxon>Metazoa</taxon>
        <taxon>Chordata</taxon>
        <taxon>Craniata</taxon>
        <taxon>Vertebrata</taxon>
        <taxon>Euteleostomi</taxon>
        <taxon>Amphibia</taxon>
        <taxon>Batrachia</taxon>
        <taxon>Anura</taxon>
        <taxon>Pipoidea</taxon>
        <taxon>Pipidae</taxon>
        <taxon>Pipinae</taxon>
        <taxon>Hymenochirus</taxon>
    </lineage>
</organism>
<comment type="caution">
    <text evidence="6">The sequence shown here is derived from an EMBL/GenBank/DDBJ whole genome shotgun (WGS) entry which is preliminary data.</text>
</comment>
<keyword evidence="3" id="KW-0472">Membrane</keyword>
<dbReference type="CDD" id="cd14473">
    <property type="entry name" value="FERM_B-lobe"/>
    <property type="match status" value="1"/>
</dbReference>
<dbReference type="PROSITE" id="PS50057">
    <property type="entry name" value="FERM_3"/>
    <property type="match status" value="1"/>
</dbReference>
<evidence type="ECO:0000256" key="1">
    <source>
        <dbReference type="ARBA" id="ARBA00004202"/>
    </source>
</evidence>
<dbReference type="InterPro" id="IPR035963">
    <property type="entry name" value="FERM_2"/>
</dbReference>
<evidence type="ECO:0000259" key="5">
    <source>
        <dbReference type="PROSITE" id="PS50057"/>
    </source>
</evidence>
<dbReference type="Gene3D" id="2.30.29.30">
    <property type="entry name" value="Pleckstrin-homology domain (PH domain)/Phosphotyrosine-binding domain (PTB)"/>
    <property type="match status" value="1"/>
</dbReference>
<protein>
    <recommendedName>
        <fullName evidence="5">FERM domain-containing protein</fullName>
    </recommendedName>
</protein>
<keyword evidence="2" id="KW-1003">Cell membrane</keyword>
<name>A0A8T2KBC6_9PIPI</name>
<dbReference type="InterPro" id="IPR014352">
    <property type="entry name" value="FERM/acyl-CoA-bd_prot_sf"/>
</dbReference>
<evidence type="ECO:0000313" key="7">
    <source>
        <dbReference type="Proteomes" id="UP000812440"/>
    </source>
</evidence>
<dbReference type="Pfam" id="PF09380">
    <property type="entry name" value="FERM_C"/>
    <property type="match status" value="1"/>
</dbReference>
<dbReference type="PRINTS" id="PR00661">
    <property type="entry name" value="ERMFAMILY"/>
</dbReference>
<dbReference type="Proteomes" id="UP000812440">
    <property type="component" value="Chromosome 2"/>
</dbReference>
<accession>A0A8T2KBC6</accession>
<evidence type="ECO:0000256" key="3">
    <source>
        <dbReference type="ARBA" id="ARBA00023136"/>
    </source>
</evidence>
<keyword evidence="7" id="KW-1185">Reference proteome</keyword>
<dbReference type="SUPFAM" id="SSF50729">
    <property type="entry name" value="PH domain-like"/>
    <property type="match status" value="1"/>
</dbReference>